<evidence type="ECO:0000256" key="2">
    <source>
        <dbReference type="ARBA" id="ARBA00022801"/>
    </source>
</evidence>
<dbReference type="PANTHER" id="PTHR43286">
    <property type="entry name" value="ENDONUCLEASE III-LIKE PROTEIN 1"/>
    <property type="match status" value="1"/>
</dbReference>
<keyword evidence="2" id="KW-0378">Hydrolase</keyword>
<name>C7J8Z4_ORYSJ</name>
<sequence>MPLALLARAALSSTSSSIAMATTRSSSSRVLRASRAELNPGAKEVKRESSVSFDLTKTEAVASMRSKNVKRVLEVTGENIKKEVDIVPDIEDFRYGKASPSLVRLEKKVRVSSAIKVGAPENWEAILKGIKNMRLSGEAPVDTKGCEKAGSLLPPKERRFAVLISTMMSSQTKDEVTHGMSHEDFFFGIGYTLFLLALL</sequence>
<dbReference type="AlphaFoldDB" id="C7J8Z4"/>
<evidence type="ECO:0000256" key="3">
    <source>
        <dbReference type="ARBA" id="ARBA00023204"/>
    </source>
</evidence>
<evidence type="ECO:0000256" key="1">
    <source>
        <dbReference type="ARBA" id="ARBA00022763"/>
    </source>
</evidence>
<evidence type="ECO:0000313" key="6">
    <source>
        <dbReference type="Proteomes" id="UP000000763"/>
    </source>
</evidence>
<organism evidence="5 6">
    <name type="scientific">Oryza sativa subsp. japonica</name>
    <name type="common">Rice</name>
    <dbReference type="NCBI Taxonomy" id="39947"/>
    <lineage>
        <taxon>Eukaryota</taxon>
        <taxon>Viridiplantae</taxon>
        <taxon>Streptophyta</taxon>
        <taxon>Embryophyta</taxon>
        <taxon>Tracheophyta</taxon>
        <taxon>Spermatophyta</taxon>
        <taxon>Magnoliopsida</taxon>
        <taxon>Liliopsida</taxon>
        <taxon>Poales</taxon>
        <taxon>Poaceae</taxon>
        <taxon>BOP clade</taxon>
        <taxon>Oryzoideae</taxon>
        <taxon>Oryzeae</taxon>
        <taxon>Oryzinae</taxon>
        <taxon>Oryza</taxon>
        <taxon>Oryza sativa</taxon>
    </lineage>
</organism>
<evidence type="ECO:0000256" key="4">
    <source>
        <dbReference type="ARBA" id="ARBA00023295"/>
    </source>
</evidence>
<keyword evidence="4" id="KW-0326">Glycosidase</keyword>
<keyword evidence="3" id="KW-0234">DNA repair</keyword>
<dbReference type="PANTHER" id="PTHR43286:SF1">
    <property type="entry name" value="ENDONUCLEASE III-LIKE PROTEIN 1"/>
    <property type="match status" value="1"/>
</dbReference>
<evidence type="ECO:0000313" key="5">
    <source>
        <dbReference type="EMBL" id="BAH95201.1"/>
    </source>
</evidence>
<protein>
    <submittedName>
        <fullName evidence="5">Os11g0267300 protein</fullName>
    </submittedName>
</protein>
<reference evidence="5 6" key="1">
    <citation type="journal article" date="2005" name="Nature">
        <title>The map-based sequence of the rice genome.</title>
        <authorList>
            <consortium name="International rice genome sequencing project (IRGSP)"/>
            <person name="Matsumoto T."/>
            <person name="Wu J."/>
            <person name="Kanamori H."/>
            <person name="Katayose Y."/>
            <person name="Fujisawa M."/>
            <person name="Namiki N."/>
            <person name="Mizuno H."/>
            <person name="Yamamoto K."/>
            <person name="Antonio B.A."/>
            <person name="Baba T."/>
            <person name="Sakata K."/>
            <person name="Nagamura Y."/>
            <person name="Aoki H."/>
            <person name="Arikawa K."/>
            <person name="Arita K."/>
            <person name="Bito T."/>
            <person name="Chiden Y."/>
            <person name="Fujitsuka N."/>
            <person name="Fukunaka R."/>
            <person name="Hamada M."/>
            <person name="Harada C."/>
            <person name="Hayashi A."/>
            <person name="Hijishita S."/>
            <person name="Honda M."/>
            <person name="Hosokawa S."/>
            <person name="Ichikawa Y."/>
            <person name="Idonuma A."/>
            <person name="Iijima M."/>
            <person name="Ikeda M."/>
            <person name="Ikeno M."/>
            <person name="Ito K."/>
            <person name="Ito S."/>
            <person name="Ito T."/>
            <person name="Ito Y."/>
            <person name="Ito Y."/>
            <person name="Iwabuchi A."/>
            <person name="Kamiya K."/>
            <person name="Karasawa W."/>
            <person name="Kurita K."/>
            <person name="Katagiri S."/>
            <person name="Kikuta A."/>
            <person name="Kobayashi H."/>
            <person name="Kobayashi N."/>
            <person name="Machita K."/>
            <person name="Maehara T."/>
            <person name="Masukawa M."/>
            <person name="Mizubayashi T."/>
            <person name="Mukai Y."/>
            <person name="Nagasaki H."/>
            <person name="Nagata Y."/>
            <person name="Naito S."/>
            <person name="Nakashima M."/>
            <person name="Nakama Y."/>
            <person name="Nakamichi Y."/>
            <person name="Nakamura M."/>
            <person name="Meguro A."/>
            <person name="Negishi M."/>
            <person name="Ohta I."/>
            <person name="Ohta T."/>
            <person name="Okamoto M."/>
            <person name="Ono N."/>
            <person name="Saji S."/>
            <person name="Sakaguchi M."/>
            <person name="Sakai K."/>
            <person name="Shibata M."/>
            <person name="Shimokawa T."/>
            <person name="Song J."/>
            <person name="Takazaki Y."/>
            <person name="Terasawa K."/>
            <person name="Tsugane M."/>
            <person name="Tsuji K."/>
            <person name="Ueda S."/>
            <person name="Waki K."/>
            <person name="Yamagata H."/>
            <person name="Yamamoto M."/>
            <person name="Yamamoto S."/>
            <person name="Yamane H."/>
            <person name="Yoshiki S."/>
            <person name="Yoshihara R."/>
            <person name="Yukawa K."/>
            <person name="Zhong H."/>
            <person name="Yano M."/>
            <person name="Yuan Q."/>
            <person name="Ouyang S."/>
            <person name="Liu J."/>
            <person name="Jones K.M."/>
            <person name="Gansberger K."/>
            <person name="Moffat K."/>
            <person name="Hill J."/>
            <person name="Bera J."/>
            <person name="Fadrosh D."/>
            <person name="Jin S."/>
            <person name="Johri S."/>
            <person name="Kim M."/>
            <person name="Overton L."/>
            <person name="Reardon M."/>
            <person name="Tsitrin T."/>
            <person name="Vuong H."/>
            <person name="Weaver B."/>
            <person name="Ciecko A."/>
            <person name="Tallon L."/>
            <person name="Jackson J."/>
            <person name="Pai G."/>
            <person name="Aken S.V."/>
            <person name="Utterback T."/>
            <person name="Reidmuller S."/>
            <person name="Feldblyum T."/>
            <person name="Hsiao J."/>
            <person name="Zismann V."/>
            <person name="Iobst S."/>
            <person name="de Vazeille A.R."/>
            <person name="Buell C.R."/>
            <person name="Ying K."/>
            <person name="Li Y."/>
            <person name="Lu T."/>
            <person name="Huang Y."/>
            <person name="Zhao Q."/>
            <person name="Feng Q."/>
            <person name="Zhang L."/>
            <person name="Zhu J."/>
            <person name="Weng Q."/>
            <person name="Mu J."/>
            <person name="Lu Y."/>
            <person name="Fan D."/>
            <person name="Liu Y."/>
            <person name="Guan J."/>
            <person name="Zhang Y."/>
            <person name="Yu S."/>
            <person name="Liu X."/>
            <person name="Zhang Y."/>
            <person name="Hong G."/>
            <person name="Han B."/>
            <person name="Choisne N."/>
            <person name="Demange N."/>
            <person name="Orjeda G."/>
            <person name="Samain S."/>
            <person name="Cattolico L."/>
            <person name="Pelletier E."/>
            <person name="Couloux A."/>
            <person name="Segurens B."/>
            <person name="Wincker P."/>
            <person name="D'Hont A."/>
            <person name="Scarpelli C."/>
            <person name="Weissenbach J."/>
            <person name="Salanoubat M."/>
            <person name="Quetier F."/>
            <person name="Yu Y."/>
            <person name="Kim H.R."/>
            <person name="Rambo T."/>
            <person name="Currie J."/>
            <person name="Collura K."/>
            <person name="Luo M."/>
            <person name="Yang T."/>
            <person name="Ammiraju J.S.S."/>
            <person name="Engler F."/>
            <person name="Soderlund C."/>
            <person name="Wing R.A."/>
            <person name="Palmer L.E."/>
            <person name="de la Bastide M."/>
            <person name="Spiegel L."/>
            <person name="Nascimento L."/>
            <person name="Zutavern T."/>
            <person name="O'Shaughnessy A."/>
            <person name="Dike S."/>
            <person name="Dedhia N."/>
            <person name="Preston R."/>
            <person name="Balija V."/>
            <person name="McCombie W.R."/>
            <person name="Chow T."/>
            <person name="Chen H."/>
            <person name="Chung M."/>
            <person name="Chen C."/>
            <person name="Shaw J."/>
            <person name="Wu H."/>
            <person name="Hsiao K."/>
            <person name="Chao Y."/>
            <person name="Chu M."/>
            <person name="Cheng C."/>
            <person name="Hour A."/>
            <person name="Lee P."/>
            <person name="Lin S."/>
            <person name="Lin Y."/>
            <person name="Liou J."/>
            <person name="Liu S."/>
            <person name="Hsing Y."/>
            <person name="Raghuvanshi S."/>
            <person name="Mohanty A."/>
            <person name="Bharti A.K."/>
            <person name="Gaur A."/>
            <person name="Gupta V."/>
            <person name="Kumar D."/>
            <person name="Ravi V."/>
            <person name="Vij S."/>
            <person name="Kapur A."/>
            <person name="Khurana P."/>
            <person name="Khurana P."/>
            <person name="Khurana J.P."/>
            <person name="Tyagi A.K."/>
            <person name="Gaikwad K."/>
            <person name="Singh A."/>
            <person name="Dalal V."/>
            <person name="Srivastava S."/>
            <person name="Dixit A."/>
            <person name="Pal A.K."/>
            <person name="Ghazi I.A."/>
            <person name="Yadav M."/>
            <person name="Pandit A."/>
            <person name="Bhargava A."/>
            <person name="Sureshbabu K."/>
            <person name="Batra K."/>
            <person name="Sharma T.R."/>
            <person name="Mohapatra T."/>
            <person name="Singh N.K."/>
            <person name="Messing J."/>
            <person name="Nelson A.B."/>
            <person name="Fuks G."/>
            <person name="Kavchok S."/>
            <person name="Keizer G."/>
            <person name="Linton E."/>
            <person name="Llaca V."/>
            <person name="Song R."/>
            <person name="Tanyolac B."/>
            <person name="Young S."/>
            <person name="Ho-Il K."/>
            <person name="Hahn J.H."/>
            <person name="Sangsakoo G."/>
            <person name="Vanavichit A."/>
            <person name="de Mattos Luiz.A.T."/>
            <person name="Zimmer P.D."/>
            <person name="Malone G."/>
            <person name="Dellagostin O."/>
            <person name="de Oliveira A.C."/>
            <person name="Bevan M."/>
            <person name="Bancroft I."/>
            <person name="Minx P."/>
            <person name="Cordum H."/>
            <person name="Wilson R."/>
            <person name="Cheng Z."/>
            <person name="Jin W."/>
            <person name="Jiang J."/>
            <person name="Leong S.A."/>
            <person name="Iwama H."/>
            <person name="Gojobori T."/>
            <person name="Itoh T."/>
            <person name="Niimura Y."/>
            <person name="Fujii Y."/>
            <person name="Habara T."/>
            <person name="Sakai H."/>
            <person name="Sato Y."/>
            <person name="Wilson G."/>
            <person name="Kumar K."/>
            <person name="McCouch S."/>
            <person name="Juretic N."/>
            <person name="Hoen D."/>
            <person name="Wright S."/>
            <person name="Bruskiewich R."/>
            <person name="Bureau T."/>
            <person name="Miyao A."/>
            <person name="Hirochika H."/>
            <person name="Nishikawa T."/>
            <person name="Kadowaki K."/>
            <person name="Sugiura M."/>
            <person name="Burr B."/>
            <person name="Sasaki T."/>
        </authorList>
    </citation>
    <scope>NUCLEOTIDE SEQUENCE [LARGE SCALE GENOMIC DNA]</scope>
    <source>
        <strain evidence="6">cv. Nipponbare</strain>
    </source>
</reference>
<reference evidence="6" key="2">
    <citation type="journal article" date="2008" name="Nucleic Acids Res.">
        <title>The rice annotation project database (RAP-DB): 2008 update.</title>
        <authorList>
            <consortium name="The rice annotation project (RAP)"/>
        </authorList>
    </citation>
    <scope>GENOME REANNOTATION</scope>
    <source>
        <strain evidence="6">cv. Nipponbare</strain>
    </source>
</reference>
<dbReference type="GO" id="GO:0006281">
    <property type="term" value="P:DNA repair"/>
    <property type="evidence" value="ECO:0007669"/>
    <property type="project" value="UniProtKB-KW"/>
</dbReference>
<proteinExistence type="predicted"/>
<dbReference type="KEGG" id="dosa:Os11g0267300"/>
<gene>
    <name evidence="5" type="ordered locus">Os11g0267300</name>
</gene>
<dbReference type="GO" id="GO:0016798">
    <property type="term" value="F:hydrolase activity, acting on glycosyl bonds"/>
    <property type="evidence" value="ECO:0007669"/>
    <property type="project" value="UniProtKB-KW"/>
</dbReference>
<accession>C7J8Z4</accession>
<dbReference type="HOGENOM" id="CLU_2030604_0_0_1"/>
<dbReference type="Proteomes" id="UP000000763">
    <property type="component" value="Chromosome 11"/>
</dbReference>
<keyword evidence="1" id="KW-0227">DNA damage</keyword>
<dbReference type="EMBL" id="AP008217">
    <property type="protein sequence ID" value="BAH95201.1"/>
    <property type="molecule type" value="Genomic_DNA"/>
</dbReference>